<evidence type="ECO:0008006" key="3">
    <source>
        <dbReference type="Google" id="ProtNLM"/>
    </source>
</evidence>
<evidence type="ECO:0000313" key="2">
    <source>
        <dbReference type="Proteomes" id="UP000604737"/>
    </source>
</evidence>
<accession>A0ABQ3H2E3</accession>
<evidence type="ECO:0000313" key="1">
    <source>
        <dbReference type="EMBL" id="GHD63003.1"/>
    </source>
</evidence>
<keyword evidence="2" id="KW-1185">Reference proteome</keyword>
<proteinExistence type="predicted"/>
<reference evidence="2" key="1">
    <citation type="journal article" date="2019" name="Int. J. Syst. Evol. Microbiol.">
        <title>The Global Catalogue of Microorganisms (GCM) 10K type strain sequencing project: providing services to taxonomists for standard genome sequencing and annotation.</title>
        <authorList>
            <consortium name="The Broad Institute Genomics Platform"/>
            <consortium name="The Broad Institute Genome Sequencing Center for Infectious Disease"/>
            <person name="Wu L."/>
            <person name="Ma J."/>
        </authorList>
    </citation>
    <scope>NUCLEOTIDE SEQUENCE [LARGE SCALE GENOMIC DNA]</scope>
    <source>
        <strain evidence="2">KCTC 23701</strain>
    </source>
</reference>
<name>A0ABQ3H2E3_9NEIS</name>
<dbReference type="Proteomes" id="UP000604737">
    <property type="component" value="Unassembled WGS sequence"/>
</dbReference>
<comment type="caution">
    <text evidence="1">The sequence shown here is derived from an EMBL/GenBank/DDBJ whole genome shotgun (WGS) entry which is preliminary data.</text>
</comment>
<organism evidence="1 2">
    <name type="scientific">Jeongeupia chitinilytica</name>
    <dbReference type="NCBI Taxonomy" id="1041641"/>
    <lineage>
        <taxon>Bacteria</taxon>
        <taxon>Pseudomonadati</taxon>
        <taxon>Pseudomonadota</taxon>
        <taxon>Betaproteobacteria</taxon>
        <taxon>Neisseriales</taxon>
        <taxon>Chitinibacteraceae</taxon>
        <taxon>Jeongeupia</taxon>
    </lineage>
</organism>
<dbReference type="EMBL" id="BMYO01000005">
    <property type="protein sequence ID" value="GHD63003.1"/>
    <property type="molecule type" value="Genomic_DNA"/>
</dbReference>
<protein>
    <recommendedName>
        <fullName evidence="3">MmgE/PrpD family protein</fullName>
    </recommendedName>
</protein>
<gene>
    <name evidence="1" type="ORF">GCM10007350_19560</name>
</gene>
<sequence length="117" mass="12795">MVLIPEEILISAAKMAMLDGLTPAQTMAVVFRAVDHEFAGAGGRRFNPARTAGVGAAIYAAMFGYPLQFVIDPAARGGHRWETELPAHGYSQSFQVLFIEAMLLVDTHRRRRPLPVS</sequence>
<dbReference type="RefSeq" id="WP_189460304.1">
    <property type="nucleotide sequence ID" value="NZ_BMYO01000005.1"/>
</dbReference>